<dbReference type="GO" id="GO:0004519">
    <property type="term" value="F:endonuclease activity"/>
    <property type="evidence" value="ECO:0007669"/>
    <property type="project" value="UniProtKB-KW"/>
</dbReference>
<comment type="caution">
    <text evidence="3">The sequence shown here is derived from an EMBL/GenBank/DDBJ whole genome shotgun (WGS) entry which is preliminary data.</text>
</comment>
<evidence type="ECO:0000256" key="1">
    <source>
        <dbReference type="SAM" id="Phobius"/>
    </source>
</evidence>
<keyword evidence="3" id="KW-0378">Hydrolase</keyword>
<sequence>MYIFEDLIGYIFLASLLGIILTIIIGPFVYLTIYIRNKREEKAIELNNNLKREFTNKYQLDIMPSNAIIESTEECYAENYYQLNFPHWKFENMNKTKDNRMNNNYIVWEDSYLYIDNYLISFDNPLSLMDCIYHLRNNSVEIKKSFYEIEKINKEKSKFEYSNTLLSITDLIRLYSSKPTDFEYYCANIFKKIGFEAVVTPPTNDGGYDIKLLKNNNIFALVECKLFDKTKVGRPLIQKLVGASVTEKANNLIFITTSDFSNEAIEYANATHVQLINGENLIKLSERVYHSDNKNYFDEDSVRLDIQDFLEYIPKDILAICYDNM</sequence>
<evidence type="ECO:0000259" key="2">
    <source>
        <dbReference type="Pfam" id="PF04471"/>
    </source>
</evidence>
<keyword evidence="1" id="KW-0472">Membrane</keyword>
<dbReference type="InterPro" id="IPR011856">
    <property type="entry name" value="tRNA_endonuc-like_dom_sf"/>
</dbReference>
<keyword evidence="1" id="KW-1133">Transmembrane helix</keyword>
<accession>A0ABR7KHK5</accession>
<dbReference type="RefSeq" id="WP_186998946.1">
    <property type="nucleotide sequence ID" value="NZ_JACRWH010000016.1"/>
</dbReference>
<keyword evidence="4" id="KW-1185">Reference proteome</keyword>
<feature type="domain" description="Restriction endonuclease type IV Mrr" evidence="2">
    <location>
        <begin position="177"/>
        <end position="284"/>
    </location>
</feature>
<dbReference type="Proteomes" id="UP000649075">
    <property type="component" value="Unassembled WGS sequence"/>
</dbReference>
<keyword evidence="1" id="KW-0812">Transmembrane</keyword>
<dbReference type="InterPro" id="IPR007560">
    <property type="entry name" value="Restrct_endonuc_IV_Mrr"/>
</dbReference>
<gene>
    <name evidence="3" type="ORF">H8911_05555</name>
</gene>
<dbReference type="Pfam" id="PF04471">
    <property type="entry name" value="Mrr_cat"/>
    <property type="match status" value="1"/>
</dbReference>
<dbReference type="SUPFAM" id="SSF52980">
    <property type="entry name" value="Restriction endonuclease-like"/>
    <property type="match status" value="1"/>
</dbReference>
<reference evidence="3 4" key="1">
    <citation type="submission" date="2020-08" db="EMBL/GenBank/DDBJ databases">
        <authorList>
            <person name="Liu C."/>
            <person name="Sun Q."/>
        </authorList>
    </citation>
    <scope>NUCLEOTIDE SEQUENCE [LARGE SCALE GENOMIC DNA]</scope>
    <source>
        <strain evidence="3 4">L34</strain>
    </source>
</reference>
<dbReference type="InterPro" id="IPR011335">
    <property type="entry name" value="Restrct_endonuc-II-like"/>
</dbReference>
<name>A0ABR7KHK5_9FIRM</name>
<proteinExistence type="predicted"/>
<evidence type="ECO:0000313" key="4">
    <source>
        <dbReference type="Proteomes" id="UP000649075"/>
    </source>
</evidence>
<dbReference type="Gene3D" id="3.40.1350.10">
    <property type="match status" value="1"/>
</dbReference>
<keyword evidence="3" id="KW-0255">Endonuclease</keyword>
<organism evidence="3 4">
    <name type="scientific">Holdemanella hominis</name>
    <dbReference type="NCBI Taxonomy" id="2764327"/>
    <lineage>
        <taxon>Bacteria</taxon>
        <taxon>Bacillati</taxon>
        <taxon>Bacillota</taxon>
        <taxon>Erysipelotrichia</taxon>
        <taxon>Erysipelotrichales</taxon>
        <taxon>Erysipelotrichaceae</taxon>
        <taxon>Holdemanella</taxon>
    </lineage>
</organism>
<dbReference type="PANTHER" id="PTHR30015">
    <property type="entry name" value="MRR RESTRICTION SYSTEM PROTEIN"/>
    <property type="match status" value="1"/>
</dbReference>
<feature type="transmembrane region" description="Helical" evidence="1">
    <location>
        <begin position="12"/>
        <end position="35"/>
    </location>
</feature>
<evidence type="ECO:0000313" key="3">
    <source>
        <dbReference type="EMBL" id="MBC6012213.1"/>
    </source>
</evidence>
<dbReference type="EMBL" id="JACRWH010000016">
    <property type="protein sequence ID" value="MBC6012213.1"/>
    <property type="molecule type" value="Genomic_DNA"/>
</dbReference>
<dbReference type="PANTHER" id="PTHR30015:SF7">
    <property type="entry name" value="TYPE IV METHYL-DIRECTED RESTRICTION ENZYME ECOKMRR"/>
    <property type="match status" value="1"/>
</dbReference>
<keyword evidence="3" id="KW-0540">Nuclease</keyword>
<protein>
    <submittedName>
        <fullName evidence="3">Restriction endonuclease</fullName>
    </submittedName>
</protein>
<dbReference type="InterPro" id="IPR052906">
    <property type="entry name" value="Type_IV_Methyl-Rstrct_Enzyme"/>
</dbReference>